<dbReference type="PROSITE" id="PS50082">
    <property type="entry name" value="WD_REPEATS_2"/>
    <property type="match status" value="4"/>
</dbReference>
<dbReference type="PRINTS" id="PR00320">
    <property type="entry name" value="GPROTEINBRPT"/>
</dbReference>
<dbReference type="PROSITE" id="PS50294">
    <property type="entry name" value="WD_REPEATS_REGION"/>
    <property type="match status" value="1"/>
</dbReference>
<dbReference type="OrthoDB" id="10265988at2759"/>
<dbReference type="PROSITE" id="PS51394">
    <property type="entry name" value="PFU"/>
    <property type="match status" value="1"/>
</dbReference>
<evidence type="ECO:0000256" key="2">
    <source>
        <dbReference type="ARBA" id="ARBA00022490"/>
    </source>
</evidence>
<dbReference type="GO" id="GO:0005737">
    <property type="term" value="C:cytoplasm"/>
    <property type="evidence" value="ECO:0007669"/>
    <property type="project" value="UniProtKB-SubCell"/>
</dbReference>
<dbReference type="GO" id="GO:0010992">
    <property type="term" value="P:ubiquitin recycling"/>
    <property type="evidence" value="ECO:0007669"/>
    <property type="project" value="TreeGrafter"/>
</dbReference>
<gene>
    <name evidence="9" type="ORF">OH76DRAFT_1395526</name>
</gene>
<evidence type="ECO:0000256" key="6">
    <source>
        <dbReference type="SAM" id="MobiDB-lite"/>
    </source>
</evidence>
<keyword evidence="2" id="KW-0963">Cytoplasm</keyword>
<dbReference type="STRING" id="139420.A0A371DV39"/>
<dbReference type="FunFam" id="2.130.10.10:FF:000236">
    <property type="entry name" value="Polyubiquitin binding protein (Doa1/Ufd3)"/>
    <property type="match status" value="1"/>
</dbReference>
<feature type="compositionally biased region" description="Low complexity" evidence="6">
    <location>
        <begin position="467"/>
        <end position="478"/>
    </location>
</feature>
<evidence type="ECO:0000256" key="3">
    <source>
        <dbReference type="ARBA" id="ARBA00022574"/>
    </source>
</evidence>
<name>A0A371DV39_9APHY</name>
<feature type="repeat" description="WD" evidence="5">
    <location>
        <begin position="220"/>
        <end position="250"/>
    </location>
</feature>
<keyword evidence="3 5" id="KW-0853">WD repeat</keyword>
<feature type="region of interest" description="Disordered" evidence="6">
    <location>
        <begin position="467"/>
        <end position="514"/>
    </location>
</feature>
<feature type="domain" description="PUL" evidence="8">
    <location>
        <begin position="536"/>
        <end position="822"/>
    </location>
</feature>
<dbReference type="InterPro" id="IPR015943">
    <property type="entry name" value="WD40/YVTN_repeat-like_dom_sf"/>
</dbReference>
<evidence type="ECO:0000313" key="10">
    <source>
        <dbReference type="Proteomes" id="UP000256964"/>
    </source>
</evidence>
<dbReference type="InterPro" id="IPR020472">
    <property type="entry name" value="WD40_PAC1"/>
</dbReference>
<evidence type="ECO:0000256" key="5">
    <source>
        <dbReference type="PROSITE-ProRule" id="PRU00221"/>
    </source>
</evidence>
<dbReference type="Gene3D" id="1.25.10.10">
    <property type="entry name" value="Leucine-rich Repeat Variant"/>
    <property type="match status" value="1"/>
</dbReference>
<dbReference type="EMBL" id="KZ857380">
    <property type="protein sequence ID" value="RDX56407.1"/>
    <property type="molecule type" value="Genomic_DNA"/>
</dbReference>
<dbReference type="InterPro" id="IPR015155">
    <property type="entry name" value="PFU"/>
</dbReference>
<protein>
    <submittedName>
        <fullName evidence="9">Phospholipase A-2-activating protein</fullName>
    </submittedName>
</protein>
<keyword evidence="10" id="KW-1185">Reference proteome</keyword>
<feature type="repeat" description="WD" evidence="5">
    <location>
        <begin position="141"/>
        <end position="172"/>
    </location>
</feature>
<reference evidence="9 10" key="1">
    <citation type="journal article" date="2018" name="Biotechnol. Biofuels">
        <title>Integrative visual omics of the white-rot fungus Polyporus brumalis exposes the biotechnological potential of its oxidative enzymes for delignifying raw plant biomass.</title>
        <authorList>
            <person name="Miyauchi S."/>
            <person name="Rancon A."/>
            <person name="Drula E."/>
            <person name="Hage H."/>
            <person name="Chaduli D."/>
            <person name="Favel A."/>
            <person name="Grisel S."/>
            <person name="Henrissat B."/>
            <person name="Herpoel-Gimbert I."/>
            <person name="Ruiz-Duenas F.J."/>
            <person name="Chevret D."/>
            <person name="Hainaut M."/>
            <person name="Lin J."/>
            <person name="Wang M."/>
            <person name="Pangilinan J."/>
            <person name="Lipzen A."/>
            <person name="Lesage-Meessen L."/>
            <person name="Navarro D."/>
            <person name="Riley R."/>
            <person name="Grigoriev I.V."/>
            <person name="Zhou S."/>
            <person name="Raouche S."/>
            <person name="Rosso M.N."/>
        </authorList>
    </citation>
    <scope>NUCLEOTIDE SEQUENCE [LARGE SCALE GENOMIC DNA]</scope>
    <source>
        <strain evidence="9 10">BRFM 1820</strain>
    </source>
</reference>
<dbReference type="InterPro" id="IPR011989">
    <property type="entry name" value="ARM-like"/>
</dbReference>
<evidence type="ECO:0000259" key="8">
    <source>
        <dbReference type="PROSITE" id="PS51396"/>
    </source>
</evidence>
<evidence type="ECO:0000256" key="1">
    <source>
        <dbReference type="ARBA" id="ARBA00004496"/>
    </source>
</evidence>
<accession>A0A371DV39</accession>
<dbReference type="PANTHER" id="PTHR19849:SF0">
    <property type="entry name" value="PHOSPHOLIPASE A-2-ACTIVATING PROTEIN"/>
    <property type="match status" value="1"/>
</dbReference>
<evidence type="ECO:0000256" key="4">
    <source>
        <dbReference type="ARBA" id="ARBA00022737"/>
    </source>
</evidence>
<dbReference type="Gene3D" id="2.130.10.10">
    <property type="entry name" value="YVTN repeat-like/Quinoprotein amine dehydrogenase"/>
    <property type="match status" value="1"/>
</dbReference>
<dbReference type="Proteomes" id="UP000256964">
    <property type="component" value="Unassembled WGS sequence"/>
</dbReference>
<dbReference type="InterPro" id="IPR036322">
    <property type="entry name" value="WD40_repeat_dom_sf"/>
</dbReference>
<dbReference type="GO" id="GO:0043161">
    <property type="term" value="P:proteasome-mediated ubiquitin-dependent protein catabolic process"/>
    <property type="evidence" value="ECO:0007669"/>
    <property type="project" value="TreeGrafter"/>
</dbReference>
<dbReference type="Gene3D" id="3.10.20.870">
    <property type="entry name" value="PFU (PLAA family ubiquitin binding), C-terminal domain"/>
    <property type="match status" value="1"/>
</dbReference>
<feature type="domain" description="PFU" evidence="7">
    <location>
        <begin position="356"/>
        <end position="451"/>
    </location>
</feature>
<dbReference type="InterPro" id="IPR001680">
    <property type="entry name" value="WD40_rpt"/>
</dbReference>
<dbReference type="PROSITE" id="PS51396">
    <property type="entry name" value="PUL"/>
    <property type="match status" value="1"/>
</dbReference>
<evidence type="ECO:0000313" key="9">
    <source>
        <dbReference type="EMBL" id="RDX56407.1"/>
    </source>
</evidence>
<feature type="repeat" description="WD" evidence="5">
    <location>
        <begin position="102"/>
        <end position="133"/>
    </location>
</feature>
<proteinExistence type="predicted"/>
<dbReference type="PANTHER" id="PTHR19849">
    <property type="entry name" value="PHOSPHOLIPASE A-2-ACTIVATING PROTEIN"/>
    <property type="match status" value="1"/>
</dbReference>
<comment type="subcellular location">
    <subcellularLocation>
        <location evidence="1">Cytoplasm</location>
    </subcellularLocation>
</comment>
<dbReference type="SMART" id="SM00320">
    <property type="entry name" value="WD40"/>
    <property type="match status" value="7"/>
</dbReference>
<keyword evidence="4" id="KW-0677">Repeat</keyword>
<feature type="repeat" description="WD" evidence="5">
    <location>
        <begin position="180"/>
        <end position="213"/>
    </location>
</feature>
<dbReference type="GO" id="GO:0005634">
    <property type="term" value="C:nucleus"/>
    <property type="evidence" value="ECO:0007669"/>
    <property type="project" value="TreeGrafter"/>
</dbReference>
<dbReference type="AlphaFoldDB" id="A0A371DV39"/>
<organism evidence="9 10">
    <name type="scientific">Lentinus brumalis</name>
    <dbReference type="NCBI Taxonomy" id="2498619"/>
    <lineage>
        <taxon>Eukaryota</taxon>
        <taxon>Fungi</taxon>
        <taxon>Dikarya</taxon>
        <taxon>Basidiomycota</taxon>
        <taxon>Agaricomycotina</taxon>
        <taxon>Agaricomycetes</taxon>
        <taxon>Polyporales</taxon>
        <taxon>Polyporaceae</taxon>
        <taxon>Lentinus</taxon>
    </lineage>
</organism>
<dbReference type="Pfam" id="PF00400">
    <property type="entry name" value="WD40"/>
    <property type="match status" value="6"/>
</dbReference>
<dbReference type="SUPFAM" id="SSF50978">
    <property type="entry name" value="WD40 repeat-like"/>
    <property type="match status" value="1"/>
</dbReference>
<dbReference type="InterPro" id="IPR013535">
    <property type="entry name" value="PUL_dom"/>
</dbReference>
<dbReference type="Pfam" id="PF09070">
    <property type="entry name" value="PFU"/>
    <property type="match status" value="1"/>
</dbReference>
<dbReference type="Pfam" id="PF08324">
    <property type="entry name" value="PUL"/>
    <property type="match status" value="1"/>
</dbReference>
<dbReference type="CDD" id="cd00200">
    <property type="entry name" value="WD40"/>
    <property type="match status" value="1"/>
</dbReference>
<sequence>MPYRLSASLSAHANDVKAVASPTNDLILSASRDSTAIAWTRSAQSSFSQESVLKAGQNYVNSVAYLPPAPGAPQGYAVTGGQDSVINIYALPCPKGEPSFSLLGHKHNVCALHTTEDGTIISGSWDNTAKVWKDFKLLYDLVGHQQAVWAVLAIDGGQFLTGSADNTIKLWKQHKNVRTYPGHTQAVRGLALITDIGFASCSNDSEIRIWTMEGDCVYTLSGHTNFVYSLSVLSNGDIVSSGEDRTVRIWRDGECAQSIVHPGISVWSVSTMPNGDIVTGCSDKVVRVFSASEERWASAEEQKAFDDAVAAQALPKDQVGDVKKSDLPGPEALTQPGKKAGEVKMIRRDDNVEAHQWDSATATWQKIGDVVDAVGSGRKQLYKGREYDYVFDVDVQEGVPPLKLPYNANENPYTAAQRFLEANDLPLSYLDEVVRFIEKNTAGATIGSSTQFSDPYTGASRYQAAPAASAPSGADYSDPFTGASRYRGAAATSPPPPATPPVSTGGDPWTGVSRYTASNATSPVTFPQPAKPTLGNVIPVRTPLSFRQAHVSAMQAKLYQFDQALRNEISTGYLAMYPQELNLIEETFTYLTQAVSHPLDPPSKKLTHNHIDAIIQLLERWPQSQLFPLMDLSRLVLAFCPTAYLDPALRARFFAALFKGAGWHDPWSTPLPKSRETNLLFLFRSLANVFQDGTTLTDGAWAQEILDTLGGIPYPVLTNSLRVSLATILFNVSCTGLRENLSSAVRDRLVGLVLEILQSEKTEGEAAYRALVALGDIAFAAKEQGRPLSAEQQATARQVLSILPTTFTESRVRDVSKEVAALL</sequence>
<dbReference type="GO" id="GO:0043130">
    <property type="term" value="F:ubiquitin binding"/>
    <property type="evidence" value="ECO:0007669"/>
    <property type="project" value="TreeGrafter"/>
</dbReference>
<evidence type="ECO:0000259" key="7">
    <source>
        <dbReference type="PROSITE" id="PS51394"/>
    </source>
</evidence>
<dbReference type="InterPro" id="IPR038122">
    <property type="entry name" value="PFU_sf"/>
</dbReference>